<feature type="signal peptide" evidence="1">
    <location>
        <begin position="1"/>
        <end position="19"/>
    </location>
</feature>
<evidence type="ECO:0000313" key="2">
    <source>
        <dbReference type="EMBL" id="MBO8483197.1"/>
    </source>
</evidence>
<dbReference type="AlphaFoldDB" id="A0A940DR56"/>
<reference evidence="2" key="1">
    <citation type="submission" date="2020-10" db="EMBL/GenBank/DDBJ databases">
        <authorList>
            <person name="Gilroy R."/>
        </authorList>
    </citation>
    <scope>NUCLEOTIDE SEQUENCE</scope>
    <source>
        <strain evidence="2">G3-8215</strain>
    </source>
</reference>
<comment type="caution">
    <text evidence="2">The sequence shown here is derived from an EMBL/GenBank/DDBJ whole genome shotgun (WGS) entry which is preliminary data.</text>
</comment>
<proteinExistence type="predicted"/>
<protein>
    <submittedName>
        <fullName evidence="2">Outer membrane beta-barrel protein</fullName>
    </submittedName>
</protein>
<feature type="chain" id="PRO_5037988706" evidence="1">
    <location>
        <begin position="20"/>
        <end position="213"/>
    </location>
</feature>
<evidence type="ECO:0000313" key="3">
    <source>
        <dbReference type="Proteomes" id="UP000725002"/>
    </source>
</evidence>
<sequence>MKKVLLSLFIVLCVPAVMSAQQKKDMYISGNFTIEGGNTSSTSGNTVTKTPGTLSFGIAPQFGYFVIDRLEVNLSLGYSLDRYANGQDSEGNNLFRRTNVFEIVPGVRYYVPLGEKFWYTPGFDLSVGVGGSSRDIDLQTTSKSGLTRFGLSLSAIAFEFRPADHFGITLRAGGLTYTMDRTSSKGSVKSTSTSNDVSFSINTGVGIGFKYYL</sequence>
<keyword evidence="1" id="KW-0732">Signal</keyword>
<dbReference type="Proteomes" id="UP000725002">
    <property type="component" value="Unassembled WGS sequence"/>
</dbReference>
<accession>A0A940DR56</accession>
<dbReference type="EMBL" id="JADILV010000024">
    <property type="protein sequence ID" value="MBO8483197.1"/>
    <property type="molecule type" value="Genomic_DNA"/>
</dbReference>
<name>A0A940DR56_9BACT</name>
<organism evidence="2 3">
    <name type="scientific">Candidatus Cryptobacteroides avicola</name>
    <dbReference type="NCBI Taxonomy" id="2840757"/>
    <lineage>
        <taxon>Bacteria</taxon>
        <taxon>Pseudomonadati</taxon>
        <taxon>Bacteroidota</taxon>
        <taxon>Bacteroidia</taxon>
        <taxon>Bacteroidales</taxon>
        <taxon>Candidatus Cryptobacteroides</taxon>
    </lineage>
</organism>
<evidence type="ECO:0000256" key="1">
    <source>
        <dbReference type="SAM" id="SignalP"/>
    </source>
</evidence>
<gene>
    <name evidence="2" type="ORF">IAB75_03665</name>
</gene>
<reference evidence="2" key="2">
    <citation type="journal article" date="2021" name="PeerJ">
        <title>Extensive microbial diversity within the chicken gut microbiome revealed by metagenomics and culture.</title>
        <authorList>
            <person name="Gilroy R."/>
            <person name="Ravi A."/>
            <person name="Getino M."/>
            <person name="Pursley I."/>
            <person name="Horton D.L."/>
            <person name="Alikhan N.F."/>
            <person name="Baker D."/>
            <person name="Gharbi K."/>
            <person name="Hall N."/>
            <person name="Watson M."/>
            <person name="Adriaenssens E.M."/>
            <person name="Foster-Nyarko E."/>
            <person name="Jarju S."/>
            <person name="Secka A."/>
            <person name="Antonio M."/>
            <person name="Oren A."/>
            <person name="Chaudhuri R.R."/>
            <person name="La Ragione R."/>
            <person name="Hildebrand F."/>
            <person name="Pallen M.J."/>
        </authorList>
    </citation>
    <scope>NUCLEOTIDE SEQUENCE</scope>
    <source>
        <strain evidence="2">G3-8215</strain>
    </source>
</reference>